<gene>
    <name evidence="1" type="ORF">AGOS_AAL184W</name>
</gene>
<name>Q75FB5_EREGS</name>
<dbReference type="eggNOG" id="ENOG502S3ZA">
    <property type="taxonomic scope" value="Eukaryota"/>
</dbReference>
<proteinExistence type="predicted"/>
<dbReference type="RefSeq" id="NP_982358.1">
    <property type="nucleotide sequence ID" value="NM_207711.1"/>
</dbReference>
<dbReference type="KEGG" id="ago:AGOS_AAL184W"/>
<dbReference type="FunCoup" id="Q75FB5">
    <property type="interactions" value="46"/>
</dbReference>
<dbReference type="Gene3D" id="3.10.20.250">
    <property type="entry name" value="YML108W-like"/>
    <property type="match status" value="1"/>
</dbReference>
<dbReference type="InterPro" id="IPR035946">
    <property type="entry name" value="YML108W-like_sf"/>
</dbReference>
<sequence>MATDNFYRMMILLEEPHKQHSTDGRKIENASHDFVDELLLPIQVDDLEVLNTWFDKFDEEICIPNEGHIKYEISSDGLIVLILDKEISEVIGLVRDFVAANQLDEDSSSDAK</sequence>
<dbReference type="GeneID" id="4618412"/>
<protein>
    <submittedName>
        <fullName evidence="1">AAL184Wp</fullName>
    </submittedName>
</protein>
<evidence type="ECO:0000313" key="2">
    <source>
        <dbReference type="Proteomes" id="UP000000591"/>
    </source>
</evidence>
<dbReference type="OrthoDB" id="4035606at2759"/>
<evidence type="ECO:0000313" key="1">
    <source>
        <dbReference type="EMBL" id="AAS50182.1"/>
    </source>
</evidence>
<reference evidence="1 2" key="1">
    <citation type="journal article" date="2004" name="Science">
        <title>The Ashbya gossypii genome as a tool for mapping the ancient Saccharomyces cerevisiae genome.</title>
        <authorList>
            <person name="Dietrich F.S."/>
            <person name="Voegeli S."/>
            <person name="Brachat S."/>
            <person name="Lerch A."/>
            <person name="Gates K."/>
            <person name="Steiner S."/>
            <person name="Mohr C."/>
            <person name="Pohlmann R."/>
            <person name="Luedi P."/>
            <person name="Choi S."/>
            <person name="Wing R.A."/>
            <person name="Flavier A."/>
            <person name="Gaffney T.D."/>
            <person name="Philippsen P."/>
        </authorList>
    </citation>
    <scope>NUCLEOTIDE SEQUENCE [LARGE SCALE GENOMIC DNA]</scope>
    <source>
        <strain evidence="2">ATCC 10895 / CBS 109.51 / FGSC 9923 / NRRL Y-1056</strain>
    </source>
</reference>
<dbReference type="Proteomes" id="UP000000591">
    <property type="component" value="Chromosome I"/>
</dbReference>
<dbReference type="OMA" id="HIKYEIT"/>
<reference evidence="2" key="2">
    <citation type="journal article" date="2013" name="G3 (Bethesda)">
        <title>Genomes of Ashbya fungi isolated from insects reveal four mating-type loci, numerous translocations, lack of transposons, and distinct gene duplications.</title>
        <authorList>
            <person name="Dietrich F.S."/>
            <person name="Voegeli S."/>
            <person name="Kuo S."/>
            <person name="Philippsen P."/>
        </authorList>
    </citation>
    <scope>GENOME REANNOTATION</scope>
    <source>
        <strain evidence="2">ATCC 10895 / CBS 109.51 / FGSC 9923 / NRRL Y-1056</strain>
    </source>
</reference>
<organism evidence="1 2">
    <name type="scientific">Eremothecium gossypii (strain ATCC 10895 / CBS 109.51 / FGSC 9923 / NRRL Y-1056)</name>
    <name type="common">Yeast</name>
    <name type="synonym">Ashbya gossypii</name>
    <dbReference type="NCBI Taxonomy" id="284811"/>
    <lineage>
        <taxon>Eukaryota</taxon>
        <taxon>Fungi</taxon>
        <taxon>Dikarya</taxon>
        <taxon>Ascomycota</taxon>
        <taxon>Saccharomycotina</taxon>
        <taxon>Saccharomycetes</taxon>
        <taxon>Saccharomycetales</taxon>
        <taxon>Saccharomycetaceae</taxon>
        <taxon>Eremothecium</taxon>
    </lineage>
</organism>
<dbReference type="InterPro" id="IPR015080">
    <property type="entry name" value="DUF1892"/>
</dbReference>
<dbReference type="InParanoid" id="Q75FB5"/>
<dbReference type="SUPFAM" id="SSF89975">
    <property type="entry name" value="Hypothetical protein Yml108w"/>
    <property type="match status" value="1"/>
</dbReference>
<accession>Q75FB5</accession>
<dbReference type="Pfam" id="PF08987">
    <property type="entry name" value="DUF1892"/>
    <property type="match status" value="1"/>
</dbReference>
<keyword evidence="2" id="KW-1185">Reference proteome</keyword>
<dbReference type="EMBL" id="AE016814">
    <property type="protein sequence ID" value="AAS50182.1"/>
    <property type="molecule type" value="Genomic_DNA"/>
</dbReference>
<dbReference type="AlphaFoldDB" id="Q75FB5"/>
<dbReference type="HOGENOM" id="CLU_2145549_0_0_1"/>